<proteinExistence type="predicted"/>
<reference evidence="1" key="1">
    <citation type="submission" date="2020-05" db="EMBL/GenBank/DDBJ databases">
        <authorList>
            <person name="Chiriac C."/>
            <person name="Salcher M."/>
            <person name="Ghai R."/>
            <person name="Kavagutti S V."/>
        </authorList>
    </citation>
    <scope>NUCLEOTIDE SEQUENCE</scope>
</reference>
<dbReference type="AlphaFoldDB" id="A0A6J6GBH5"/>
<gene>
    <name evidence="1" type="ORF">UFOPK1798_00779</name>
</gene>
<protein>
    <submittedName>
        <fullName evidence="1">Unannotated protein</fullName>
    </submittedName>
</protein>
<name>A0A6J6GBH5_9ZZZZ</name>
<dbReference type="EMBL" id="CAEZUH010000076">
    <property type="protein sequence ID" value="CAB4597169.1"/>
    <property type="molecule type" value="Genomic_DNA"/>
</dbReference>
<organism evidence="1">
    <name type="scientific">freshwater metagenome</name>
    <dbReference type="NCBI Taxonomy" id="449393"/>
    <lineage>
        <taxon>unclassified sequences</taxon>
        <taxon>metagenomes</taxon>
        <taxon>ecological metagenomes</taxon>
    </lineage>
</organism>
<accession>A0A6J6GBH5</accession>
<evidence type="ECO:0000313" key="1">
    <source>
        <dbReference type="EMBL" id="CAB4597169.1"/>
    </source>
</evidence>
<sequence>MITVLLSIINLAGTTRTLVAVGTAREPSIDCTTRAPTPRIGSTVDAPGVMSVGIGFTTGSAGLKEVLDVFSGKSIFLISGWLALTGVSTIAAGAVIASVTTCACCDLGIGGVPGFGELDVGTLLIDCVPLKSEKKSHQALSTEDGSLW</sequence>